<keyword evidence="1" id="KW-0732">Signal</keyword>
<dbReference type="RefSeq" id="WP_322133827.1">
    <property type="nucleotide sequence ID" value="NZ_CP085036.1"/>
</dbReference>
<gene>
    <name evidence="2" type="ORF">M2152_001696</name>
</gene>
<dbReference type="EMBL" id="JARXVQ010000001">
    <property type="protein sequence ID" value="MDH6181514.1"/>
    <property type="molecule type" value="Genomic_DNA"/>
</dbReference>
<evidence type="ECO:0000256" key="1">
    <source>
        <dbReference type="SAM" id="SignalP"/>
    </source>
</evidence>
<sequence length="266" mass="27706">MRIRMLAPVALLTAGLAACTSAVPLSTPTPTPTFEPRAAAPVNTAAEIVGTWTLVDPSDGMSATITLRDSGMWEGAYECGGINGEWASLGDAFLAMSWGGDMGCIDNIDPQPSLEWVEKTERIVASEDGWTLTDAAGAVTGSLTGGTLESEPPQDEPIQPLPQGFTVGHVEGRWAPIVETPGDSYVEFGTGVWQSSDGCNGNGGRWVDLGGGYLLATPSSISTMIGCENVPVAEWVGAARTAGFDDEQLVLFDSRGVELGRLIAAT</sequence>
<proteinExistence type="predicted"/>
<comment type="caution">
    <text evidence="2">The sequence shown here is derived from an EMBL/GenBank/DDBJ whole genome shotgun (WGS) entry which is preliminary data.</text>
</comment>
<organism evidence="2 3">
    <name type="scientific">Antiquaquibacter oligotrophicus</name>
    <dbReference type="NCBI Taxonomy" id="2880260"/>
    <lineage>
        <taxon>Bacteria</taxon>
        <taxon>Bacillati</taxon>
        <taxon>Actinomycetota</taxon>
        <taxon>Actinomycetes</taxon>
        <taxon>Micrococcales</taxon>
        <taxon>Microbacteriaceae</taxon>
        <taxon>Antiquaquibacter</taxon>
    </lineage>
</organism>
<accession>A0ABT6KNE3</accession>
<name>A0ABT6KNE3_9MICO</name>
<protein>
    <recommendedName>
        <fullName evidence="4">META domain-containing protein</fullName>
    </recommendedName>
</protein>
<dbReference type="PROSITE" id="PS51257">
    <property type="entry name" value="PROKAR_LIPOPROTEIN"/>
    <property type="match status" value="1"/>
</dbReference>
<feature type="signal peptide" evidence="1">
    <location>
        <begin position="1"/>
        <end position="22"/>
    </location>
</feature>
<dbReference type="Proteomes" id="UP001160142">
    <property type="component" value="Unassembled WGS sequence"/>
</dbReference>
<evidence type="ECO:0000313" key="2">
    <source>
        <dbReference type="EMBL" id="MDH6181514.1"/>
    </source>
</evidence>
<feature type="chain" id="PRO_5047491973" description="META domain-containing protein" evidence="1">
    <location>
        <begin position="23"/>
        <end position="266"/>
    </location>
</feature>
<evidence type="ECO:0000313" key="3">
    <source>
        <dbReference type="Proteomes" id="UP001160142"/>
    </source>
</evidence>
<evidence type="ECO:0008006" key="4">
    <source>
        <dbReference type="Google" id="ProtNLM"/>
    </source>
</evidence>
<keyword evidence="3" id="KW-1185">Reference proteome</keyword>
<reference evidence="2 3" key="1">
    <citation type="submission" date="2023-04" db="EMBL/GenBank/DDBJ databases">
        <title>Genome Encyclopedia of Bacteria and Archaea VI: Functional Genomics of Type Strains.</title>
        <authorList>
            <person name="Whitman W."/>
        </authorList>
    </citation>
    <scope>NUCLEOTIDE SEQUENCE [LARGE SCALE GENOMIC DNA]</scope>
    <source>
        <strain evidence="2 3">SG_E_30_P1</strain>
    </source>
</reference>